<name>A0AA40BQ22_9PEZI</name>
<evidence type="ECO:0000256" key="1">
    <source>
        <dbReference type="ARBA" id="ARBA00004141"/>
    </source>
</evidence>
<comment type="caution">
    <text evidence="7">The sequence shown here is derived from an EMBL/GenBank/DDBJ whole genome shotgun (WGS) entry which is preliminary data.</text>
</comment>
<feature type="transmembrane region" description="Helical" evidence="6">
    <location>
        <begin position="133"/>
        <end position="151"/>
    </location>
</feature>
<comment type="subcellular location">
    <subcellularLocation>
        <location evidence="1 6">Membrane</location>
        <topology evidence="1 6">Multi-pass membrane protein</topology>
    </subcellularLocation>
</comment>
<keyword evidence="6" id="KW-0186">Copper</keyword>
<proteinExistence type="inferred from homology"/>
<evidence type="ECO:0000313" key="8">
    <source>
        <dbReference type="Proteomes" id="UP001172155"/>
    </source>
</evidence>
<dbReference type="GO" id="GO:0016020">
    <property type="term" value="C:membrane"/>
    <property type="evidence" value="ECO:0007669"/>
    <property type="project" value="UniProtKB-SubCell"/>
</dbReference>
<evidence type="ECO:0000256" key="6">
    <source>
        <dbReference type="RuleBase" id="RU367022"/>
    </source>
</evidence>
<organism evidence="7 8">
    <name type="scientific">Schizothecium vesticola</name>
    <dbReference type="NCBI Taxonomy" id="314040"/>
    <lineage>
        <taxon>Eukaryota</taxon>
        <taxon>Fungi</taxon>
        <taxon>Dikarya</taxon>
        <taxon>Ascomycota</taxon>
        <taxon>Pezizomycotina</taxon>
        <taxon>Sordariomycetes</taxon>
        <taxon>Sordariomycetidae</taxon>
        <taxon>Sordariales</taxon>
        <taxon>Schizotheciaceae</taxon>
        <taxon>Schizothecium</taxon>
    </lineage>
</organism>
<dbReference type="InterPro" id="IPR007274">
    <property type="entry name" value="Cop_transporter"/>
</dbReference>
<protein>
    <recommendedName>
        <fullName evidence="6">Copper transport protein</fullName>
    </recommendedName>
</protein>
<keyword evidence="6" id="KW-0813">Transport</keyword>
<dbReference type="Proteomes" id="UP001172155">
    <property type="component" value="Unassembled WGS sequence"/>
</dbReference>
<keyword evidence="8" id="KW-1185">Reference proteome</keyword>
<dbReference type="AlphaFoldDB" id="A0AA40BQ22"/>
<feature type="transmembrane region" description="Helical" evidence="6">
    <location>
        <begin position="107"/>
        <end position="127"/>
    </location>
</feature>
<reference evidence="7" key="1">
    <citation type="submission" date="2023-06" db="EMBL/GenBank/DDBJ databases">
        <title>Genome-scale phylogeny and comparative genomics of the fungal order Sordariales.</title>
        <authorList>
            <consortium name="Lawrence Berkeley National Laboratory"/>
            <person name="Hensen N."/>
            <person name="Bonometti L."/>
            <person name="Westerberg I."/>
            <person name="Brannstrom I.O."/>
            <person name="Guillou S."/>
            <person name="Cros-Aarteil S."/>
            <person name="Calhoun S."/>
            <person name="Haridas S."/>
            <person name="Kuo A."/>
            <person name="Mondo S."/>
            <person name="Pangilinan J."/>
            <person name="Riley R."/>
            <person name="LaButti K."/>
            <person name="Andreopoulos B."/>
            <person name="Lipzen A."/>
            <person name="Chen C."/>
            <person name="Yanf M."/>
            <person name="Daum C."/>
            <person name="Ng V."/>
            <person name="Clum A."/>
            <person name="Steindorff A."/>
            <person name="Ohm R."/>
            <person name="Martin F."/>
            <person name="Silar P."/>
            <person name="Natvig D."/>
            <person name="Lalanne C."/>
            <person name="Gautier V."/>
            <person name="Ament-velasquez S.L."/>
            <person name="Kruys A."/>
            <person name="Hutchinson M.I."/>
            <person name="Powell A.J."/>
            <person name="Barry K."/>
            <person name="Miller A.N."/>
            <person name="Grigoriev I.V."/>
            <person name="Debuchy R."/>
            <person name="Gladieux P."/>
            <person name="Thoren M.H."/>
            <person name="Johannesson H."/>
        </authorList>
    </citation>
    <scope>NUCLEOTIDE SEQUENCE</scope>
    <source>
        <strain evidence="7">SMH3187-1</strain>
    </source>
</reference>
<dbReference type="GO" id="GO:0005375">
    <property type="term" value="F:copper ion transmembrane transporter activity"/>
    <property type="evidence" value="ECO:0007669"/>
    <property type="project" value="UniProtKB-UniRule"/>
</dbReference>
<keyword evidence="6" id="KW-0187">Copper transport</keyword>
<comment type="similarity">
    <text evidence="2 6">Belongs to the copper transporter (Ctr) (TC 1.A.56) family. SLC31A subfamily.</text>
</comment>
<evidence type="ECO:0000256" key="3">
    <source>
        <dbReference type="ARBA" id="ARBA00022692"/>
    </source>
</evidence>
<dbReference type="PANTHER" id="PTHR12483:SF73">
    <property type="entry name" value="COPPER TRANSPORT PROTEIN CTR3"/>
    <property type="match status" value="1"/>
</dbReference>
<keyword evidence="4 6" id="KW-1133">Transmembrane helix</keyword>
<dbReference type="PANTHER" id="PTHR12483">
    <property type="entry name" value="SOLUTE CARRIER FAMILY 31 COPPER TRANSPORTERS"/>
    <property type="match status" value="1"/>
</dbReference>
<keyword evidence="6" id="KW-0406">Ion transport</keyword>
<accession>A0AA40BQ22</accession>
<keyword evidence="5 6" id="KW-0472">Membrane</keyword>
<evidence type="ECO:0000256" key="2">
    <source>
        <dbReference type="ARBA" id="ARBA00006921"/>
    </source>
</evidence>
<keyword evidence="3 6" id="KW-0812">Transmembrane</keyword>
<sequence length="156" mass="17058">MDAFRQAIMPNPSNPVILDPMDAVNVDTTGTCFVTSSWCVRSPRSMAGACVGVVSLMMLLELLRRAAIDLDRAIVANAKENAGLGGSSTRAASGLALEYRPSFWEQLMRAVVHVCVVVVAYTLMLIAMSFNGYMIICIWIGAFLGFFAFRWEILRG</sequence>
<gene>
    <name evidence="7" type="ORF">B0T18DRAFT_394527</name>
</gene>
<dbReference type="EMBL" id="JAUKUD010000007">
    <property type="protein sequence ID" value="KAK0738196.1"/>
    <property type="molecule type" value="Genomic_DNA"/>
</dbReference>
<evidence type="ECO:0000256" key="5">
    <source>
        <dbReference type="ARBA" id="ARBA00023136"/>
    </source>
</evidence>
<evidence type="ECO:0000256" key="4">
    <source>
        <dbReference type="ARBA" id="ARBA00022989"/>
    </source>
</evidence>
<evidence type="ECO:0000313" key="7">
    <source>
        <dbReference type="EMBL" id="KAK0738196.1"/>
    </source>
</evidence>
<dbReference type="Pfam" id="PF04145">
    <property type="entry name" value="Ctr"/>
    <property type="match status" value="1"/>
</dbReference>